<sequence>MTIETIKSIVLTMLIATSLLLTLAIWNYKPNYEALEDNSVLNAKTKIDGKQESLSGIIEPKEIIFHEGGDIYALASRQDSLSLYEAFRQWPLDEFESVPKQTLNRKSSLEIIYPTSVPLSVLASTLTLNEDDQVIPEFMVDRIFVDISADQTLTNVYFYSDEDESMYNATIRNFEAYKELVDYINDPSSHLKYLSIGEEEERPIYIPAGQIKLPKYTYTTYAIGENPLINVLFDDPNKVRENQTSVGQSIYTDDRMQMQLCYNKEYMRFTNPSVQPESSMTYSDLIRESMRFINDHHGWTDNYNLYDIDATGSTVKYRLQQNGYPVFNEKGLSAIEQTWYNQELFRYKRSLFQLATPIENDSTKTLALGEQVDEHLAKSRTQYPLLIDDITIGYTMEVKNQHPFIVTFEPAWYYKTVGGNWRPVFEEPVNQGGTH</sequence>
<dbReference type="RefSeq" id="WP_036835974.1">
    <property type="nucleotide sequence ID" value="NZ_AVPG01000030.1"/>
</dbReference>
<dbReference type="EMBL" id="AVPG01000030">
    <property type="protein sequence ID" value="KGX84833.1"/>
    <property type="molecule type" value="Genomic_DNA"/>
</dbReference>
<feature type="domain" description="Regulatory protein YycH" evidence="1">
    <location>
        <begin position="4"/>
        <end position="424"/>
    </location>
</feature>
<dbReference type="InterPro" id="IPR009996">
    <property type="entry name" value="YycH"/>
</dbReference>
<name>A0A0A5G152_9BACI</name>
<organism evidence="2 3">
    <name type="scientific">Pontibacillus litoralis JSM 072002</name>
    <dbReference type="NCBI Taxonomy" id="1385512"/>
    <lineage>
        <taxon>Bacteria</taxon>
        <taxon>Bacillati</taxon>
        <taxon>Bacillota</taxon>
        <taxon>Bacilli</taxon>
        <taxon>Bacillales</taxon>
        <taxon>Bacillaceae</taxon>
        <taxon>Pontibacillus</taxon>
    </lineage>
</organism>
<dbReference type="STRING" id="1385512.N784_11695"/>
<dbReference type="eggNOG" id="COG4863">
    <property type="taxonomic scope" value="Bacteria"/>
</dbReference>
<reference evidence="2 3" key="1">
    <citation type="submission" date="2013-08" db="EMBL/GenBank/DDBJ databases">
        <authorList>
            <person name="Huang J."/>
            <person name="Wang G."/>
        </authorList>
    </citation>
    <scope>NUCLEOTIDE SEQUENCE [LARGE SCALE GENOMIC DNA]</scope>
    <source>
        <strain evidence="2 3">JSM 072002</strain>
    </source>
</reference>
<dbReference type="OrthoDB" id="2382185at2"/>
<dbReference type="InterPro" id="IPR042274">
    <property type="entry name" value="YycH/YycI_2"/>
</dbReference>
<keyword evidence="3" id="KW-1185">Reference proteome</keyword>
<dbReference type="Pfam" id="PF07435">
    <property type="entry name" value="YycH"/>
    <property type="match status" value="1"/>
</dbReference>
<dbReference type="AlphaFoldDB" id="A0A0A5G152"/>
<evidence type="ECO:0000259" key="1">
    <source>
        <dbReference type="Pfam" id="PF07435"/>
    </source>
</evidence>
<protein>
    <recommendedName>
        <fullName evidence="1">Regulatory protein YycH domain-containing protein</fullName>
    </recommendedName>
</protein>
<evidence type="ECO:0000313" key="2">
    <source>
        <dbReference type="EMBL" id="KGX84833.1"/>
    </source>
</evidence>
<gene>
    <name evidence="2" type="ORF">N784_11695</name>
</gene>
<dbReference type="Proteomes" id="UP000030401">
    <property type="component" value="Unassembled WGS sequence"/>
</dbReference>
<evidence type="ECO:0000313" key="3">
    <source>
        <dbReference type="Proteomes" id="UP000030401"/>
    </source>
</evidence>
<dbReference type="CDD" id="cd15787">
    <property type="entry name" value="YycH_N"/>
    <property type="match status" value="1"/>
</dbReference>
<comment type="caution">
    <text evidence="2">The sequence shown here is derived from an EMBL/GenBank/DDBJ whole genome shotgun (WGS) entry which is preliminary data.</text>
</comment>
<accession>A0A0A5G152</accession>
<proteinExistence type="predicted"/>
<dbReference type="Gene3D" id="3.30.310.160">
    <property type="entry name" value="YycH protein, domain 2"/>
    <property type="match status" value="1"/>
</dbReference>